<evidence type="ECO:0000256" key="2">
    <source>
        <dbReference type="ARBA" id="ARBA00044677"/>
    </source>
</evidence>
<protein>
    <recommendedName>
        <fullName evidence="1">DNA-directed primase/polymerase protein</fullName>
        <ecNumber evidence="3">2.7.7.102</ecNumber>
    </recommendedName>
</protein>
<proteinExistence type="predicted"/>
<name>A0A1J4KGP0_9EUKA</name>
<evidence type="ECO:0000256" key="4">
    <source>
        <dbReference type="ARBA" id="ARBA00047303"/>
    </source>
</evidence>
<dbReference type="InterPro" id="IPR044917">
    <property type="entry name" value="PRIMPOL"/>
</dbReference>
<dbReference type="EC" id="2.7.7.102" evidence="3"/>
<comment type="catalytic activity">
    <reaction evidence="2">
        <text>ssDNA + n NTP = ssDNA/pppN(pN)n-1 hybrid + (n-1) diphosphate.</text>
        <dbReference type="EC" id="2.7.7.102"/>
    </reaction>
</comment>
<dbReference type="PANTHER" id="PTHR31399:SF0">
    <property type="entry name" value="DNA-DIRECTED PRIMASE_POLYMERASE PROTEIN"/>
    <property type="match status" value="1"/>
</dbReference>
<evidence type="ECO:0000313" key="5">
    <source>
        <dbReference type="EMBL" id="OHT10575.1"/>
    </source>
</evidence>
<evidence type="ECO:0000313" key="6">
    <source>
        <dbReference type="Proteomes" id="UP000179807"/>
    </source>
</evidence>
<sequence>MSDDKIEEISKNLAAVHYQFAPCEVQHLINDITKKVIVPIKKIDMSEINQWQGLFSWEYSTTGTRTFFLSKYENVYKLFNYLNEYHLYEVIPENFPCHLYFDCEFKFKEHPELDGDEIIKNLIMLVDEKLLSLFGRSDYEVIDLEATTPEKFSRHLIFHSDRFMFRNNKHVGHFVKTEILTVPEFQIVVDEAVYTKNRNFRCIWSTKVANGTKFPLVPKDKTNWHPSFSSYEYFLKSLISYSPRKKPHLIGYPEIKTTTTKTKEIPIEIKNQSQSSNCNPYLTNQNININGINNINNVNINLPNGGIEDFALKSLAPLGYVAKEVYTPEFDTLTLFVEGTKYCHKIGREHKSNHIYIVCKLAQGTIAQKCFDPDCRGFESDPVDIPADMLEILRGKYIPTHHNPNYVPYEPKKEKRLTLIERIVNENSSPIENES</sequence>
<dbReference type="AlphaFoldDB" id="A0A1J4KGP0"/>
<dbReference type="GO" id="GO:0003887">
    <property type="term" value="F:DNA-directed DNA polymerase activity"/>
    <property type="evidence" value="ECO:0007669"/>
    <property type="project" value="UniProtKB-EC"/>
</dbReference>
<evidence type="ECO:0000256" key="3">
    <source>
        <dbReference type="ARBA" id="ARBA00044768"/>
    </source>
</evidence>
<dbReference type="PANTHER" id="PTHR31399">
    <property type="entry name" value="DNA-DIRECTED PRIMASE / POLYMERASE PROTEIN"/>
    <property type="match status" value="1"/>
</dbReference>
<dbReference type="GO" id="GO:0006264">
    <property type="term" value="P:mitochondrial DNA replication"/>
    <property type="evidence" value="ECO:0007669"/>
    <property type="project" value="TreeGrafter"/>
</dbReference>
<organism evidence="5 6">
    <name type="scientific">Tritrichomonas foetus</name>
    <dbReference type="NCBI Taxonomy" id="1144522"/>
    <lineage>
        <taxon>Eukaryota</taxon>
        <taxon>Metamonada</taxon>
        <taxon>Parabasalia</taxon>
        <taxon>Tritrichomonadida</taxon>
        <taxon>Tritrichomonadidae</taxon>
        <taxon>Tritrichomonas</taxon>
    </lineage>
</organism>
<dbReference type="Pfam" id="PF03121">
    <property type="entry name" value="Herpes_UL52"/>
    <property type="match status" value="1"/>
</dbReference>
<dbReference type="GO" id="GO:0005759">
    <property type="term" value="C:mitochondrial matrix"/>
    <property type="evidence" value="ECO:0007669"/>
    <property type="project" value="TreeGrafter"/>
</dbReference>
<dbReference type="Proteomes" id="UP000179807">
    <property type="component" value="Unassembled WGS sequence"/>
</dbReference>
<dbReference type="GO" id="GO:0042276">
    <property type="term" value="P:error-prone translesion synthesis"/>
    <property type="evidence" value="ECO:0007669"/>
    <property type="project" value="InterPro"/>
</dbReference>
<keyword evidence="6" id="KW-1185">Reference proteome</keyword>
<dbReference type="GO" id="GO:0031297">
    <property type="term" value="P:replication fork processing"/>
    <property type="evidence" value="ECO:0007669"/>
    <property type="project" value="TreeGrafter"/>
</dbReference>
<dbReference type="GeneID" id="94835883"/>
<dbReference type="VEuPathDB" id="TrichDB:TRFO_20068"/>
<evidence type="ECO:0000256" key="1">
    <source>
        <dbReference type="ARBA" id="ARBA00026139"/>
    </source>
</evidence>
<dbReference type="OrthoDB" id="5988181at2759"/>
<accession>A0A1J4KGP0</accession>
<gene>
    <name evidence="5" type="ORF">TRFO_20068</name>
</gene>
<dbReference type="GO" id="GO:0005634">
    <property type="term" value="C:nucleus"/>
    <property type="evidence" value="ECO:0007669"/>
    <property type="project" value="TreeGrafter"/>
</dbReference>
<comment type="caution">
    <text evidence="5">The sequence shown here is derived from an EMBL/GenBank/DDBJ whole genome shotgun (WGS) entry which is preliminary data.</text>
</comment>
<dbReference type="GO" id="GO:0003682">
    <property type="term" value="F:chromatin binding"/>
    <property type="evidence" value="ECO:0007669"/>
    <property type="project" value="TreeGrafter"/>
</dbReference>
<dbReference type="GO" id="GO:0009411">
    <property type="term" value="P:response to UV"/>
    <property type="evidence" value="ECO:0007669"/>
    <property type="project" value="TreeGrafter"/>
</dbReference>
<dbReference type="EMBL" id="MLAK01000607">
    <property type="protein sequence ID" value="OHT10575.1"/>
    <property type="molecule type" value="Genomic_DNA"/>
</dbReference>
<comment type="catalytic activity">
    <reaction evidence="4">
        <text>DNA(n) + a 2'-deoxyribonucleoside 5'-triphosphate = DNA(n+1) + diphosphate</text>
        <dbReference type="Rhea" id="RHEA:22508"/>
        <dbReference type="Rhea" id="RHEA-COMP:17339"/>
        <dbReference type="Rhea" id="RHEA-COMP:17340"/>
        <dbReference type="ChEBI" id="CHEBI:33019"/>
        <dbReference type="ChEBI" id="CHEBI:61560"/>
        <dbReference type="ChEBI" id="CHEBI:173112"/>
        <dbReference type="EC" id="2.7.7.7"/>
    </reaction>
    <physiologicalReaction direction="left-to-right" evidence="4">
        <dbReference type="Rhea" id="RHEA:22509"/>
    </physiologicalReaction>
</comment>
<dbReference type="RefSeq" id="XP_068363711.1">
    <property type="nucleotide sequence ID" value="XM_068501179.1"/>
</dbReference>
<reference evidence="5" key="1">
    <citation type="submission" date="2016-10" db="EMBL/GenBank/DDBJ databases">
        <authorList>
            <person name="Benchimol M."/>
            <person name="Almeida L.G."/>
            <person name="Vasconcelos A.T."/>
            <person name="Perreira-Neves A."/>
            <person name="Rosa I.A."/>
            <person name="Tasca T."/>
            <person name="Bogo M.R."/>
            <person name="de Souza W."/>
        </authorList>
    </citation>
    <scope>NUCLEOTIDE SEQUENCE [LARGE SCALE GENOMIC DNA]</scope>
    <source>
        <strain evidence="5">K</strain>
    </source>
</reference>